<keyword evidence="4" id="KW-0378">Hydrolase</keyword>
<comment type="similarity">
    <text evidence="1">Belongs to the peptidase S28 family.</text>
</comment>
<evidence type="ECO:0000313" key="6">
    <source>
        <dbReference type="EnsemblMetazoa" id="GPAI002091-PA"/>
    </source>
</evidence>
<organism evidence="6 7">
    <name type="scientific">Glossina pallidipes</name>
    <name type="common">Tsetse fly</name>
    <dbReference type="NCBI Taxonomy" id="7398"/>
    <lineage>
        <taxon>Eukaryota</taxon>
        <taxon>Metazoa</taxon>
        <taxon>Ecdysozoa</taxon>
        <taxon>Arthropoda</taxon>
        <taxon>Hexapoda</taxon>
        <taxon>Insecta</taxon>
        <taxon>Pterygota</taxon>
        <taxon>Neoptera</taxon>
        <taxon>Endopterygota</taxon>
        <taxon>Diptera</taxon>
        <taxon>Brachycera</taxon>
        <taxon>Muscomorpha</taxon>
        <taxon>Hippoboscoidea</taxon>
        <taxon>Glossinidae</taxon>
        <taxon>Glossina</taxon>
    </lineage>
</organism>
<dbReference type="Gene3D" id="3.40.50.1820">
    <property type="entry name" value="alpha/beta hydrolase"/>
    <property type="match status" value="1"/>
</dbReference>
<dbReference type="InterPro" id="IPR042269">
    <property type="entry name" value="Ser_carbopepase_S28_SKS"/>
</dbReference>
<dbReference type="PANTHER" id="PTHR11010:SF117">
    <property type="entry name" value="SERINE PROTEASE 16"/>
    <property type="match status" value="1"/>
</dbReference>
<dbReference type="InterPro" id="IPR008758">
    <property type="entry name" value="Peptidase_S28"/>
</dbReference>
<proteinExistence type="inferred from homology"/>
<protein>
    <recommendedName>
        <fullName evidence="8">Serine protease K12H4.7</fullName>
    </recommendedName>
</protein>
<evidence type="ECO:0000256" key="3">
    <source>
        <dbReference type="ARBA" id="ARBA00022729"/>
    </source>
</evidence>
<dbReference type="InterPro" id="IPR029058">
    <property type="entry name" value="AB_hydrolase_fold"/>
</dbReference>
<dbReference type="Pfam" id="PF05577">
    <property type="entry name" value="Peptidase_S28"/>
    <property type="match status" value="1"/>
</dbReference>
<evidence type="ECO:0000256" key="5">
    <source>
        <dbReference type="ARBA" id="ARBA00023180"/>
    </source>
</evidence>
<dbReference type="EnsemblMetazoa" id="GPAI002091-RA">
    <property type="protein sequence ID" value="GPAI002091-PA"/>
    <property type="gene ID" value="GPAI002091"/>
</dbReference>
<dbReference type="SUPFAM" id="SSF53474">
    <property type="entry name" value="alpha/beta-Hydrolases"/>
    <property type="match status" value="1"/>
</dbReference>
<evidence type="ECO:0008006" key="8">
    <source>
        <dbReference type="Google" id="ProtNLM"/>
    </source>
</evidence>
<dbReference type="Gene3D" id="1.20.120.980">
    <property type="entry name" value="Serine carboxypeptidase S28, SKS domain"/>
    <property type="match status" value="1"/>
</dbReference>
<dbReference type="PANTHER" id="PTHR11010">
    <property type="entry name" value="PROTEASE S28 PRO-X CARBOXYPEPTIDASE-RELATED"/>
    <property type="match status" value="1"/>
</dbReference>
<dbReference type="AlphaFoldDB" id="A0A1A9Z2V3"/>
<sequence>MKKMNISWRILAGLMVLFFYLLTDNNKVEAFSHYHLGFHGFLGEPSKIPSLRGAEPMDMWFKQRLDHFSSTLSSTWKQRYFVNDKYYRNDSAAPIFLLIGGEAEAAKHWMYSGAWIKYAEHFGALCFQLEHRFYGQSHPTANLSNANLKYLTSKQALADLANFVKAMKEEYNLGAKQKWIAFGGSYPGSLAAWFREKYPDLIYGSISSSAPLLAKVDFKEYFEVVKKSLATYKPQCVEAVGRGFVQIEILLRHMIGQRNLDEKFKTCSPIKDSINNDLDIANLFENVASNFAGVVQYNKDNTNHSKVNIDEICDIMVNTRIGPPVDRLAAVNALLMKQSEENCLDYKYDKMIETMQEISWDSIAAKGMRQWTWQTCNEFGFYQTAENKTDTFGDRFKVDFFIKQCMDIYGDSMNYEYLNRVVGKTNQFYGGLKPSTTNVLYVHGSTDPWHSLGLINAQNRKTPTIYIEGTAHCADMYEPVTTDPQQLIAARHKILRYLATLLTDYKATSFIVN</sequence>
<dbReference type="GO" id="GO:0006508">
    <property type="term" value="P:proteolysis"/>
    <property type="evidence" value="ECO:0007669"/>
    <property type="project" value="UniProtKB-KW"/>
</dbReference>
<dbReference type="VEuPathDB" id="VectorBase:GPAI002091"/>
<keyword evidence="2" id="KW-0645">Protease</keyword>
<accession>A0A1A9Z2V3</accession>
<dbReference type="GO" id="GO:0070008">
    <property type="term" value="F:serine-type exopeptidase activity"/>
    <property type="evidence" value="ECO:0007669"/>
    <property type="project" value="InterPro"/>
</dbReference>
<keyword evidence="3" id="KW-0732">Signal</keyword>
<keyword evidence="5" id="KW-0325">Glycoprotein</keyword>
<reference evidence="6" key="2">
    <citation type="submission" date="2020-05" db="UniProtKB">
        <authorList>
            <consortium name="EnsemblMetazoa"/>
        </authorList>
    </citation>
    <scope>IDENTIFICATION</scope>
    <source>
        <strain evidence="6">IAEA</strain>
    </source>
</reference>
<dbReference type="Proteomes" id="UP000092445">
    <property type="component" value="Unassembled WGS sequence"/>
</dbReference>
<evidence type="ECO:0000256" key="2">
    <source>
        <dbReference type="ARBA" id="ARBA00022670"/>
    </source>
</evidence>
<evidence type="ECO:0000313" key="7">
    <source>
        <dbReference type="Proteomes" id="UP000092445"/>
    </source>
</evidence>
<dbReference type="FunFam" id="1.20.120.980:FF:000003">
    <property type="entry name" value="Serine protease 16"/>
    <property type="match status" value="1"/>
</dbReference>
<reference evidence="7" key="1">
    <citation type="submission" date="2014-03" db="EMBL/GenBank/DDBJ databases">
        <authorList>
            <person name="Aksoy S."/>
            <person name="Warren W."/>
            <person name="Wilson R.K."/>
        </authorList>
    </citation>
    <scope>NUCLEOTIDE SEQUENCE [LARGE SCALE GENOMIC DNA]</scope>
    <source>
        <strain evidence="7">IAEA</strain>
    </source>
</reference>
<evidence type="ECO:0000256" key="1">
    <source>
        <dbReference type="ARBA" id="ARBA00011079"/>
    </source>
</evidence>
<dbReference type="GO" id="GO:0008239">
    <property type="term" value="F:dipeptidyl-peptidase activity"/>
    <property type="evidence" value="ECO:0007669"/>
    <property type="project" value="TreeGrafter"/>
</dbReference>
<keyword evidence="7" id="KW-1185">Reference proteome</keyword>
<name>A0A1A9Z2V3_GLOPL</name>
<evidence type="ECO:0000256" key="4">
    <source>
        <dbReference type="ARBA" id="ARBA00022801"/>
    </source>
</evidence>